<dbReference type="GO" id="GO:0042026">
    <property type="term" value="P:protein refolding"/>
    <property type="evidence" value="ECO:0007669"/>
    <property type="project" value="UniProtKB-UniRule"/>
</dbReference>
<keyword evidence="2 6" id="KW-0547">Nucleotide-binding</keyword>
<feature type="binding site" evidence="6">
    <location>
        <begin position="86"/>
        <end position="90"/>
    </location>
    <ligand>
        <name>ATP</name>
        <dbReference type="ChEBI" id="CHEBI:30616"/>
    </ligand>
</feature>
<evidence type="ECO:0000313" key="9">
    <source>
        <dbReference type="EMBL" id="WMI30504.1"/>
    </source>
</evidence>
<reference evidence="9" key="1">
    <citation type="journal article" date="2021" name="Front. Microbiol.">
        <title>Genome Analysis of a Verrucomicrobial Endosymbiont With a Tiny Genome Discovered in an Antarctic Lake.</title>
        <authorList>
            <person name="Williams T.J."/>
            <person name="Allen M.A."/>
            <person name="Ivanova N."/>
            <person name="Huntemann M."/>
            <person name="Haque S."/>
            <person name="Hancock A.M."/>
            <person name="Brazendale S."/>
            <person name="Cavicchioli R."/>
        </authorList>
    </citation>
    <scope>NUCLEOTIDE SEQUENCE</scope>
    <source>
        <strain evidence="9">MAG_Ga0307966_1000010</strain>
    </source>
</reference>
<dbReference type="SUPFAM" id="SSF52029">
    <property type="entry name" value="GroEL apical domain-like"/>
    <property type="match status" value="1"/>
</dbReference>
<dbReference type="PRINTS" id="PR00298">
    <property type="entry name" value="CHAPERONIN60"/>
</dbReference>
<dbReference type="NCBIfam" id="NF009487">
    <property type="entry name" value="PRK12849.1"/>
    <property type="match status" value="1"/>
</dbReference>
<evidence type="ECO:0000256" key="3">
    <source>
        <dbReference type="ARBA" id="ARBA00022840"/>
    </source>
</evidence>
<evidence type="ECO:0000256" key="1">
    <source>
        <dbReference type="ARBA" id="ARBA00006607"/>
    </source>
</evidence>
<keyword evidence="5 6" id="KW-0413">Isomerase</keyword>
<dbReference type="SUPFAM" id="SSF54849">
    <property type="entry name" value="GroEL-intermediate domain like"/>
    <property type="match status" value="2"/>
</dbReference>
<organism evidence="9">
    <name type="scientific">Candidatus Organicella extenuata</name>
    <dbReference type="NCBI Taxonomy" id="2841811"/>
    <lineage>
        <taxon>Bacteria</taxon>
        <taxon>Pseudomonadati</taxon>
        <taxon>Verrucomicrobiota</taxon>
        <taxon>Candidatus Organicella</taxon>
    </lineage>
</organism>
<evidence type="ECO:0000256" key="4">
    <source>
        <dbReference type="ARBA" id="ARBA00023186"/>
    </source>
</evidence>
<feature type="binding site" evidence="6">
    <location>
        <position position="500"/>
    </location>
    <ligand>
        <name>ATP</name>
        <dbReference type="ChEBI" id="CHEBI:30616"/>
    </ligand>
</feature>
<dbReference type="FunFam" id="3.50.7.10:FF:000001">
    <property type="entry name" value="60 kDa chaperonin"/>
    <property type="match status" value="1"/>
</dbReference>
<dbReference type="NCBIfam" id="NF000592">
    <property type="entry name" value="PRK00013.1"/>
    <property type="match status" value="1"/>
</dbReference>
<dbReference type="InterPro" id="IPR027409">
    <property type="entry name" value="GroEL-like_apical_dom_sf"/>
</dbReference>
<dbReference type="InterPro" id="IPR001844">
    <property type="entry name" value="Cpn60/GroEL"/>
</dbReference>
<accession>A0AA51BMJ8</accession>
<feature type="binding site" evidence="6">
    <location>
        <begin position="29"/>
        <end position="32"/>
    </location>
    <ligand>
        <name>ATP</name>
        <dbReference type="ChEBI" id="CHEBI:30616"/>
    </ligand>
</feature>
<dbReference type="GO" id="GO:0016853">
    <property type="term" value="F:isomerase activity"/>
    <property type="evidence" value="ECO:0007669"/>
    <property type="project" value="UniProtKB-KW"/>
</dbReference>
<dbReference type="CDD" id="cd03344">
    <property type="entry name" value="GroEL"/>
    <property type="match status" value="1"/>
</dbReference>
<evidence type="ECO:0000256" key="2">
    <source>
        <dbReference type="ARBA" id="ARBA00022741"/>
    </source>
</evidence>
<feature type="binding site" evidence="6">
    <location>
        <position position="415"/>
    </location>
    <ligand>
        <name>ATP</name>
        <dbReference type="ChEBI" id="CHEBI:30616"/>
    </ligand>
</feature>
<dbReference type="EC" id="5.6.1.7" evidence="6"/>
<dbReference type="InterPro" id="IPR027413">
    <property type="entry name" value="GROEL-like_equatorial_sf"/>
</dbReference>
<dbReference type="Proteomes" id="UP001238843">
    <property type="component" value="Chromosome"/>
</dbReference>
<comment type="function">
    <text evidence="6 8">Together with its co-chaperonin GroES, plays an essential role in assisting protein folding. The GroEL-GroES system forms a nano-cage that allows encapsulation of the non-native substrate proteins and provides a physical environment optimized to promote and accelerate protein folding.</text>
</comment>
<dbReference type="GO" id="GO:0051082">
    <property type="term" value="F:unfolded protein binding"/>
    <property type="evidence" value="ECO:0007669"/>
    <property type="project" value="UniProtKB-UniRule"/>
</dbReference>
<dbReference type="NCBIfam" id="NF009488">
    <property type="entry name" value="PRK12850.1"/>
    <property type="match status" value="1"/>
</dbReference>
<dbReference type="Gene3D" id="3.30.260.10">
    <property type="entry name" value="TCP-1-like chaperonin intermediate domain"/>
    <property type="match status" value="1"/>
</dbReference>
<dbReference type="PANTHER" id="PTHR45633">
    <property type="entry name" value="60 KDA HEAT SHOCK PROTEIN, MITOCHONDRIAL"/>
    <property type="match status" value="1"/>
</dbReference>
<dbReference type="GO" id="GO:0005524">
    <property type="term" value="F:ATP binding"/>
    <property type="evidence" value="ECO:0007669"/>
    <property type="project" value="UniProtKB-UniRule"/>
</dbReference>
<dbReference type="SUPFAM" id="SSF48592">
    <property type="entry name" value="GroEL equatorial domain-like"/>
    <property type="match status" value="1"/>
</dbReference>
<dbReference type="Pfam" id="PF00118">
    <property type="entry name" value="Cpn60_TCP1"/>
    <property type="match status" value="1"/>
</dbReference>
<evidence type="ECO:0000256" key="6">
    <source>
        <dbReference type="HAMAP-Rule" id="MF_00600"/>
    </source>
</evidence>
<comment type="caution">
    <text evidence="6">Lacks conserved residue(s) required for the propagation of feature annotation.</text>
</comment>
<evidence type="ECO:0000256" key="5">
    <source>
        <dbReference type="ARBA" id="ARBA00023235"/>
    </source>
</evidence>
<evidence type="ECO:0000256" key="7">
    <source>
        <dbReference type="RuleBase" id="RU000418"/>
    </source>
</evidence>
<dbReference type="Gene3D" id="1.10.560.10">
    <property type="entry name" value="GroEL-like equatorial domain"/>
    <property type="match status" value="1"/>
</dbReference>
<keyword evidence="4 6" id="KW-0143">Chaperone</keyword>
<dbReference type="GO" id="GO:0140662">
    <property type="term" value="F:ATP-dependent protein folding chaperone"/>
    <property type="evidence" value="ECO:0007669"/>
    <property type="project" value="InterPro"/>
</dbReference>
<keyword evidence="3 6" id="KW-0067">ATP-binding</keyword>
<dbReference type="Gene3D" id="3.50.7.10">
    <property type="entry name" value="GroEL"/>
    <property type="match status" value="1"/>
</dbReference>
<proteinExistence type="inferred from homology"/>
<dbReference type="NCBIfam" id="NF009489">
    <property type="entry name" value="PRK12851.1"/>
    <property type="match status" value="1"/>
</dbReference>
<evidence type="ECO:0000256" key="8">
    <source>
        <dbReference type="RuleBase" id="RU000419"/>
    </source>
</evidence>
<dbReference type="InterPro" id="IPR027410">
    <property type="entry name" value="TCP-1-like_intermed_sf"/>
</dbReference>
<dbReference type="HAMAP" id="MF_00600">
    <property type="entry name" value="CH60"/>
    <property type="match status" value="1"/>
</dbReference>
<comment type="subcellular location">
    <subcellularLocation>
        <location evidence="6">Cytoplasm</location>
    </subcellularLocation>
</comment>
<comment type="subunit">
    <text evidence="6 8">Forms a cylinder of 14 subunits composed of two heptameric rings stacked back-to-back. Interacts with the co-chaperonin GroES.</text>
</comment>
<sequence>MSKNIVFSEEARKKIFLGIKALSKSVKTTLGPKGRNVVIGKKFGNSLITKDGVTVAKEINLTDPLENIGAQMLKEVASKTSDRAGDGTTTAIVLAEAIFKEGLKKLSSGHNPICLQRGIRKAVEVVTKSLSDNSTKVEGFSQIKQVAVVSSNWDDEIGSIIAEALTKVGKGGVVTVEESNTAKTYLNVVEGMKFDSGYISPYFITDNASTEVTLKDPYILITNGKLSSLNEIVPLLKTVSKTSKPLLIVAEDVEGEALATLILNKLRGVLHVCAVKAPGFGDRRRDTLDDLSILTGASSINNGLVSDRLNSLDLSDLGRAKSATVSKDETTIVEGYGQTLKIKSRALQLKKLVEASGSEYDKGKLQERLSRFSGGVAVIHVGASTELEMKEKLARVEDSLNATRAALDEGISPGGGTGLIKTLPFLNTYSRLNNSLTEDELAGFDIIKKSISAPLKQLCENAGIEGSLVVQRVKDSEKSSFGYNVSTGKFEDLIISGVIDPTKVTRTALENSASIASLLLTVECVVAEPFNN</sequence>
<reference evidence="9" key="2">
    <citation type="submission" date="2023-06" db="EMBL/GenBank/DDBJ databases">
        <authorList>
            <person name="Williams T.J."/>
            <person name="Allen M.A."/>
            <person name="Ivanova N."/>
            <person name="Huntemann M."/>
            <person name="Haque S."/>
            <person name="Hancock A.M."/>
            <person name="Brazendale S."/>
            <person name="Cavicchioli R."/>
        </authorList>
    </citation>
    <scope>NUCLEOTIDE SEQUENCE</scope>
    <source>
        <strain evidence="9">MAG_Ga0307966_1000010</strain>
    </source>
</reference>
<dbReference type="AlphaFoldDB" id="A0AA51BMJ8"/>
<name>A0AA51BMJ8_9BACT</name>
<dbReference type="EMBL" id="CP128385">
    <property type="protein sequence ID" value="WMI30504.1"/>
    <property type="molecule type" value="Genomic_DNA"/>
</dbReference>
<protein>
    <recommendedName>
        <fullName evidence="6">Chaperonin GroEL</fullName>
        <ecNumber evidence="6">5.6.1.7</ecNumber>
    </recommendedName>
    <alternativeName>
        <fullName evidence="6">60 kDa chaperonin</fullName>
    </alternativeName>
    <alternativeName>
        <fullName evidence="6">Chaperonin-60</fullName>
        <shortName evidence="6">Cpn60</shortName>
    </alternativeName>
</protein>
<keyword evidence="6" id="KW-0963">Cytoplasm</keyword>
<dbReference type="GO" id="GO:0005737">
    <property type="term" value="C:cytoplasm"/>
    <property type="evidence" value="ECO:0007669"/>
    <property type="project" value="UniProtKB-SubCell"/>
</dbReference>
<feature type="binding site" evidence="6">
    <location>
        <position position="50"/>
    </location>
    <ligand>
        <name>ATP</name>
        <dbReference type="ChEBI" id="CHEBI:30616"/>
    </ligand>
</feature>
<dbReference type="InterPro" id="IPR002423">
    <property type="entry name" value="Cpn60/GroEL/TCP-1"/>
</dbReference>
<dbReference type="NCBIfam" id="TIGR02348">
    <property type="entry name" value="GroEL"/>
    <property type="match status" value="1"/>
</dbReference>
<comment type="similarity">
    <text evidence="1 6 7">Belongs to the chaperonin (HSP60) family.</text>
</comment>
<gene>
    <name evidence="6 9" type="primary">groL</name>
    <name evidence="6" type="synonym">groEL</name>
    <name evidence="9" type="ORF">QTO32_00200</name>
</gene>